<dbReference type="Proteomes" id="UP000444721">
    <property type="component" value="Unassembled WGS sequence"/>
</dbReference>
<dbReference type="GeneID" id="68108905"/>
<evidence type="ECO:0000313" key="5">
    <source>
        <dbReference type="Proteomes" id="UP000444721"/>
    </source>
</evidence>
<dbReference type="PROSITE" id="PS50833">
    <property type="entry name" value="BRIX"/>
    <property type="match status" value="1"/>
</dbReference>
<feature type="domain" description="Brix" evidence="3">
    <location>
        <begin position="220"/>
        <end position="501"/>
    </location>
</feature>
<keyword evidence="1" id="KW-0175">Coiled coil</keyword>
<dbReference type="GO" id="GO:0042134">
    <property type="term" value="F:rRNA primary transcript binding"/>
    <property type="evidence" value="ECO:0007669"/>
    <property type="project" value="InterPro"/>
</dbReference>
<dbReference type="VEuPathDB" id="AmoebaDB:FDP41_001687"/>
<evidence type="ECO:0000259" key="3">
    <source>
        <dbReference type="PROSITE" id="PS50833"/>
    </source>
</evidence>
<evidence type="ECO:0000256" key="2">
    <source>
        <dbReference type="SAM" id="MobiDB-lite"/>
    </source>
</evidence>
<dbReference type="EMBL" id="VFQX01000027">
    <property type="protein sequence ID" value="KAF0979344.1"/>
    <property type="molecule type" value="Genomic_DNA"/>
</dbReference>
<reference evidence="4 5" key="1">
    <citation type="journal article" date="2019" name="Sci. Rep.">
        <title>Nanopore sequencing improves the draft genome of the human pathogenic amoeba Naegleria fowleri.</title>
        <authorList>
            <person name="Liechti N."/>
            <person name="Schurch N."/>
            <person name="Bruggmann R."/>
            <person name="Wittwer M."/>
        </authorList>
    </citation>
    <scope>NUCLEOTIDE SEQUENCE [LARGE SCALE GENOMIC DNA]</scope>
    <source>
        <strain evidence="4 5">ATCC 30894</strain>
    </source>
</reference>
<sequence length="524" mass="62044">MPSRTKSKAASSSAAATQPQVITDVNQLYKMKDHYYKNQHGYTKRANYNISKYMKQQDLDDNNSSLKKKHKKNIHQVAKIIPDVTPTQPYIKPAELVDQYPLLRINPRTIKNSDQKHEIVTKQRKLKRILQSKNRKERRNLGVPIQQPKTQEDKRIYDPSIITPYKTNYHPENDLEYIKNFNEQVQQAKQETLAEEENMDEFEEYFKNGKEPKILITTQYNAMLDKAKSASKFTMTFIKELLNCIPNSIFMKRKQYYVKDVLKYAEKNDYTDVMVIGERNNKPSSCLLIHLPHGPSATFRLSFPKLRKDLRNVTPAKIDRDYCQKYYPELILNNFTTRLGYRVARMFQAMFPQKPNFTGRRVVTLHNQRDFIFFRHHIYQFYDVDEKNKGNDHSEYDRDDVYLARNVKQEIEKLNKQLKVVNNEMDIQQSDDEENTDEENEENTENDMNEEDEEIANEDDISQRVENHAKKTVTVTKGVKINEIGPRVTFRLQSLQLGKFDNLFGEFEWYGRNELISDRKQFVI</sequence>
<feature type="region of interest" description="Disordered" evidence="2">
    <location>
        <begin position="422"/>
        <end position="469"/>
    </location>
</feature>
<evidence type="ECO:0000256" key="1">
    <source>
        <dbReference type="SAM" id="Coils"/>
    </source>
</evidence>
<dbReference type="SUPFAM" id="SSF52954">
    <property type="entry name" value="Class II aaRS ABD-related"/>
    <property type="match status" value="1"/>
</dbReference>
<comment type="caution">
    <text evidence="4">The sequence shown here is derived from an EMBL/GenBank/DDBJ whole genome shotgun (WGS) entry which is preliminary data.</text>
</comment>
<dbReference type="Pfam" id="PF04427">
    <property type="entry name" value="Brix"/>
    <property type="match status" value="1"/>
</dbReference>
<dbReference type="AlphaFoldDB" id="A0A6A5BYD3"/>
<dbReference type="SMART" id="SM00879">
    <property type="entry name" value="Brix"/>
    <property type="match status" value="1"/>
</dbReference>
<dbReference type="VEuPathDB" id="AmoebaDB:NF0036380"/>
<accession>A0A6A5BYD3</accession>
<name>A0A6A5BYD3_NAEFO</name>
<keyword evidence="5" id="KW-1185">Reference proteome</keyword>
<dbReference type="Gene3D" id="3.40.50.10480">
    <property type="entry name" value="Probable brix-domain ribosomal biogenesis protein"/>
    <property type="match status" value="1"/>
</dbReference>
<dbReference type="GO" id="GO:0005730">
    <property type="term" value="C:nucleolus"/>
    <property type="evidence" value="ECO:0007669"/>
    <property type="project" value="TreeGrafter"/>
</dbReference>
<feature type="region of interest" description="Disordered" evidence="2">
    <location>
        <begin position="131"/>
        <end position="154"/>
    </location>
</feature>
<dbReference type="VEuPathDB" id="AmoebaDB:NfTy_054640"/>
<dbReference type="PANTHER" id="PTHR22734">
    <property type="entry name" value="U3 SMALL NUCLEOLAR RIBONUCLEOPROTEIN PROTEIN IMP4"/>
    <property type="match status" value="1"/>
</dbReference>
<gene>
    <name evidence="4" type="ORF">FDP41_001687</name>
</gene>
<dbReference type="GO" id="GO:0000460">
    <property type="term" value="P:maturation of 5.8S rRNA"/>
    <property type="evidence" value="ECO:0007669"/>
    <property type="project" value="TreeGrafter"/>
</dbReference>
<protein>
    <recommendedName>
        <fullName evidence="3">Brix domain-containing protein</fullName>
    </recommendedName>
</protein>
<feature type="compositionally biased region" description="Acidic residues" evidence="2">
    <location>
        <begin position="429"/>
        <end position="460"/>
    </location>
</feature>
<organism evidence="4 5">
    <name type="scientific">Naegleria fowleri</name>
    <name type="common">Brain eating amoeba</name>
    <dbReference type="NCBI Taxonomy" id="5763"/>
    <lineage>
        <taxon>Eukaryota</taxon>
        <taxon>Discoba</taxon>
        <taxon>Heterolobosea</taxon>
        <taxon>Tetramitia</taxon>
        <taxon>Eutetramitia</taxon>
        <taxon>Vahlkampfiidae</taxon>
        <taxon>Naegleria</taxon>
    </lineage>
</organism>
<dbReference type="GO" id="GO:0000470">
    <property type="term" value="P:maturation of LSU-rRNA"/>
    <property type="evidence" value="ECO:0007669"/>
    <property type="project" value="TreeGrafter"/>
</dbReference>
<evidence type="ECO:0000313" key="4">
    <source>
        <dbReference type="EMBL" id="KAF0979344.1"/>
    </source>
</evidence>
<dbReference type="InterPro" id="IPR044281">
    <property type="entry name" value="IMP4/RPF1"/>
</dbReference>
<dbReference type="RefSeq" id="XP_044564057.1">
    <property type="nucleotide sequence ID" value="XM_044704798.1"/>
</dbReference>
<dbReference type="OrthoDB" id="264354at2759"/>
<dbReference type="InterPro" id="IPR007109">
    <property type="entry name" value="Brix"/>
</dbReference>
<feature type="coiled-coil region" evidence="1">
    <location>
        <begin position="178"/>
        <end position="205"/>
    </location>
</feature>
<dbReference type="PANTHER" id="PTHR22734:SF3">
    <property type="entry name" value="RIBOSOME PRODUCTION FACTOR 1"/>
    <property type="match status" value="1"/>
</dbReference>
<dbReference type="GO" id="GO:0030687">
    <property type="term" value="C:preribosome, large subunit precursor"/>
    <property type="evidence" value="ECO:0007669"/>
    <property type="project" value="TreeGrafter"/>
</dbReference>
<proteinExistence type="predicted"/>